<keyword evidence="4" id="KW-0934">Plastid</keyword>
<evidence type="ECO:0000256" key="2">
    <source>
        <dbReference type="ARBA" id="ARBA00005985"/>
    </source>
</evidence>
<keyword evidence="5 11" id="KW-0808">Transferase</keyword>
<name>A0A445HGJ5_GLYSO</name>
<gene>
    <name evidence="11" type="ORF">D0Y65_036790</name>
</gene>
<dbReference type="NCBIfam" id="NF009525">
    <property type="entry name" value="PRK12887.1"/>
    <property type="match status" value="1"/>
</dbReference>
<dbReference type="GO" id="GO:0004659">
    <property type="term" value="F:prenyltransferase activity"/>
    <property type="evidence" value="ECO:0007669"/>
    <property type="project" value="InterPro"/>
</dbReference>
<feature type="transmembrane region" description="Helical" evidence="10">
    <location>
        <begin position="228"/>
        <end position="248"/>
    </location>
</feature>
<dbReference type="PANTHER" id="PTHR43009:SF6">
    <property type="entry name" value="HOMOGENTISATE PHYTYLTRANSFERASE 1, CHLOROPLASTIC"/>
    <property type="match status" value="1"/>
</dbReference>
<keyword evidence="3" id="KW-0150">Chloroplast</keyword>
<dbReference type="InterPro" id="IPR000537">
    <property type="entry name" value="UbiA_prenyltransferase"/>
</dbReference>
<dbReference type="InterPro" id="IPR044878">
    <property type="entry name" value="UbiA_sf"/>
</dbReference>
<reference evidence="11 12" key="1">
    <citation type="submission" date="2018-09" db="EMBL/GenBank/DDBJ databases">
        <title>A high-quality reference genome of wild soybean provides a powerful tool to mine soybean genomes.</title>
        <authorList>
            <person name="Xie M."/>
            <person name="Chung C.Y.L."/>
            <person name="Li M.-W."/>
            <person name="Wong F.-L."/>
            <person name="Chan T.-F."/>
            <person name="Lam H.-M."/>
        </authorList>
    </citation>
    <scope>NUCLEOTIDE SEQUENCE [LARGE SCALE GENOMIC DNA]</scope>
    <source>
        <strain evidence="12">cv. W05</strain>
        <tissue evidence="11">Hypocotyl of etiolated seedlings</tissue>
    </source>
</reference>
<evidence type="ECO:0000256" key="7">
    <source>
        <dbReference type="ARBA" id="ARBA00022946"/>
    </source>
</evidence>
<feature type="transmembrane region" description="Helical" evidence="10">
    <location>
        <begin position="335"/>
        <end position="354"/>
    </location>
</feature>
<dbReference type="CDD" id="cd13960">
    <property type="entry name" value="PT_UbiA_HPT1"/>
    <property type="match status" value="1"/>
</dbReference>
<feature type="transmembrane region" description="Helical" evidence="10">
    <location>
        <begin position="393"/>
        <end position="413"/>
    </location>
</feature>
<comment type="similarity">
    <text evidence="2">Belongs to the UbiA prenyltransferase family.</text>
</comment>
<evidence type="ECO:0000256" key="4">
    <source>
        <dbReference type="ARBA" id="ARBA00022640"/>
    </source>
</evidence>
<evidence type="ECO:0000256" key="5">
    <source>
        <dbReference type="ARBA" id="ARBA00022679"/>
    </source>
</evidence>
<evidence type="ECO:0000313" key="12">
    <source>
        <dbReference type="Proteomes" id="UP000289340"/>
    </source>
</evidence>
<dbReference type="Gene3D" id="1.10.357.140">
    <property type="entry name" value="UbiA prenyltransferase"/>
    <property type="match status" value="1"/>
</dbReference>
<keyword evidence="8 10" id="KW-1133">Transmembrane helix</keyword>
<dbReference type="GO" id="GO:0031969">
    <property type="term" value="C:chloroplast membrane"/>
    <property type="evidence" value="ECO:0007669"/>
    <property type="project" value="UniProtKB-SubCell"/>
</dbReference>
<evidence type="ECO:0000313" key="11">
    <source>
        <dbReference type="EMBL" id="RZB72709.1"/>
    </source>
</evidence>
<keyword evidence="7" id="KW-0809">Transit peptide</keyword>
<keyword evidence="9 10" id="KW-0472">Membrane</keyword>
<keyword evidence="6 10" id="KW-0812">Transmembrane</keyword>
<dbReference type="PANTHER" id="PTHR43009">
    <property type="entry name" value="HOMOGENTISATE SOLANESYLTRANSFERASE, CHLOROPLASTIC"/>
    <property type="match status" value="1"/>
</dbReference>
<dbReference type="Gene3D" id="1.20.120.1780">
    <property type="entry name" value="UbiA prenyltransferase"/>
    <property type="match status" value="1"/>
</dbReference>
<organism evidence="11 12">
    <name type="scientific">Glycine soja</name>
    <name type="common">Wild soybean</name>
    <dbReference type="NCBI Taxonomy" id="3848"/>
    <lineage>
        <taxon>Eukaryota</taxon>
        <taxon>Viridiplantae</taxon>
        <taxon>Streptophyta</taxon>
        <taxon>Embryophyta</taxon>
        <taxon>Tracheophyta</taxon>
        <taxon>Spermatophyta</taxon>
        <taxon>Magnoliopsida</taxon>
        <taxon>eudicotyledons</taxon>
        <taxon>Gunneridae</taxon>
        <taxon>Pentapetalae</taxon>
        <taxon>rosids</taxon>
        <taxon>fabids</taxon>
        <taxon>Fabales</taxon>
        <taxon>Fabaceae</taxon>
        <taxon>Papilionoideae</taxon>
        <taxon>50 kb inversion clade</taxon>
        <taxon>NPAAA clade</taxon>
        <taxon>indigoferoid/millettioid clade</taxon>
        <taxon>Phaseoleae</taxon>
        <taxon>Glycine</taxon>
        <taxon>Glycine subgen. Soja</taxon>
    </lineage>
</organism>
<evidence type="ECO:0000256" key="10">
    <source>
        <dbReference type="SAM" id="Phobius"/>
    </source>
</evidence>
<feature type="transmembrane region" description="Helical" evidence="10">
    <location>
        <begin position="287"/>
        <end position="309"/>
    </location>
</feature>
<feature type="transmembrane region" description="Helical" evidence="10">
    <location>
        <begin position="151"/>
        <end position="169"/>
    </location>
</feature>
<comment type="caution">
    <text evidence="11">The sequence shown here is derived from an EMBL/GenBank/DDBJ whole genome shotgun (WGS) entry which is preliminary data.</text>
</comment>
<evidence type="ECO:0000256" key="1">
    <source>
        <dbReference type="ARBA" id="ARBA00004508"/>
    </source>
</evidence>
<proteinExistence type="inferred from homology"/>
<accession>A0A445HGJ5</accession>
<dbReference type="Proteomes" id="UP000289340">
    <property type="component" value="Chromosome 13"/>
</dbReference>
<dbReference type="InterPro" id="IPR044502">
    <property type="entry name" value="AtHST-like"/>
</dbReference>
<dbReference type="Pfam" id="PF01040">
    <property type="entry name" value="UbiA"/>
    <property type="match status" value="1"/>
</dbReference>
<keyword evidence="12" id="KW-1185">Reference proteome</keyword>
<dbReference type="AlphaFoldDB" id="A0A445HGJ5"/>
<dbReference type="EMBL" id="QZWG01000013">
    <property type="protein sequence ID" value="RZB72709.1"/>
    <property type="molecule type" value="Genomic_DNA"/>
</dbReference>
<feature type="transmembrane region" description="Helical" evidence="10">
    <location>
        <begin position="117"/>
        <end position="145"/>
    </location>
</feature>
<comment type="subcellular location">
    <subcellularLocation>
        <location evidence="1">Plastid</location>
        <location evidence="1">Chloroplast membrane</location>
        <topology evidence="1">Multi-pass membrane protein</topology>
    </subcellularLocation>
</comment>
<evidence type="ECO:0000256" key="3">
    <source>
        <dbReference type="ARBA" id="ARBA00022528"/>
    </source>
</evidence>
<evidence type="ECO:0000256" key="6">
    <source>
        <dbReference type="ARBA" id="ARBA00022692"/>
    </source>
</evidence>
<evidence type="ECO:0000256" key="8">
    <source>
        <dbReference type="ARBA" id="ARBA00022989"/>
    </source>
</evidence>
<evidence type="ECO:0000256" key="9">
    <source>
        <dbReference type="ARBA" id="ARBA00023136"/>
    </source>
</evidence>
<feature type="transmembrane region" description="Helical" evidence="10">
    <location>
        <begin position="360"/>
        <end position="381"/>
    </location>
</feature>
<feature type="transmembrane region" description="Helical" evidence="10">
    <location>
        <begin position="199"/>
        <end position="222"/>
    </location>
</feature>
<protein>
    <submittedName>
        <fullName evidence="11">Glycinol 4-dimethylallyltransferase isoform B</fullName>
    </submittedName>
</protein>
<sequence>MEGLLCLRLIPVHSQMRNHDIVVGGNLWRRKHSTSNINYPGSCPSKASQNKRKIQMEYNLLRFQQSSLNHHYKCIEGGSAYQEWNKKYVVKATSKPSFDSGLPTSNSKNMLDSVKNFLAAFYLFCYPYVMIGRMLSTICASLIAVQKLSDISPLFIIGLLQALVPYTFLDVYINGLNQLSDIEIDKINKPYLPLASGQLSFRTGVIIAGSSLILSFWLGWIIGSWPLIWSLVMCFSLWTAYSINVPLLRWKRHPLLAAMCTFLTLTIIFPITFFLHMQTFVLKRPFVFPRSLVFVIVFMSFYSVGIALFKDIPDIEGDKKYGIHSFSARLGQKRVFWICVSLFEMAFGVALLAGATSSCLWIKIVTGLGHAALASVLWYQAKYVDLTNKVSIRSFYMLIWKLLSVAYLLMPLIR</sequence>
<feature type="transmembrane region" description="Helical" evidence="10">
    <location>
        <begin position="255"/>
        <end position="275"/>
    </location>
</feature>